<dbReference type="PANTHER" id="PTHR43783:SF1">
    <property type="entry name" value="UDP-N-ACETYLGLUCOSAMINE 1-CARBOXYVINYLTRANSFERASE"/>
    <property type="match status" value="1"/>
</dbReference>
<feature type="domain" description="Enolpyruvate transferase" evidence="16">
    <location>
        <begin position="42"/>
        <end position="182"/>
    </location>
</feature>
<sequence>MASIPNPSIHLSQSPKPTFISPKLHNTTIKPPNSDQKVVIHGGLKLSGHVEISGSKNSALAVLAGTLCCSGASKLRNVPDISDVRTMVSILRSLGVRVDTCGGEVVVDADGILSVDPCCEEVRKMRAGFFCSRPLIARIGEAVVALPGGCDIGTRPVDLFFNGLRALGAVVELRIRRAVAVACVPDFGWASHIESVDKLYD</sequence>
<dbReference type="GO" id="GO:0008360">
    <property type="term" value="P:regulation of cell shape"/>
    <property type="evidence" value="ECO:0007669"/>
    <property type="project" value="UniProtKB-KW"/>
</dbReference>
<keyword evidence="4" id="KW-0132">Cell division</keyword>
<gene>
    <name evidence="17" type="ORF">Scep_027991</name>
</gene>
<evidence type="ECO:0000256" key="5">
    <source>
        <dbReference type="ARBA" id="ARBA00022679"/>
    </source>
</evidence>
<evidence type="ECO:0000313" key="17">
    <source>
        <dbReference type="EMBL" id="KAK9088909.1"/>
    </source>
</evidence>
<evidence type="ECO:0000259" key="16">
    <source>
        <dbReference type="Pfam" id="PF00275"/>
    </source>
</evidence>
<comment type="catalytic activity">
    <reaction evidence="15">
        <text>phosphoenolpyruvate + UDP-N-acetyl-alpha-D-glucosamine = UDP-N-acetyl-3-O-(1-carboxyvinyl)-alpha-D-glucosamine + phosphate</text>
        <dbReference type="Rhea" id="RHEA:18681"/>
        <dbReference type="ChEBI" id="CHEBI:43474"/>
        <dbReference type="ChEBI" id="CHEBI:57705"/>
        <dbReference type="ChEBI" id="CHEBI:58702"/>
        <dbReference type="ChEBI" id="CHEBI:68483"/>
        <dbReference type="EC" id="2.5.1.7"/>
    </reaction>
</comment>
<evidence type="ECO:0000256" key="8">
    <source>
        <dbReference type="ARBA" id="ARBA00023306"/>
    </source>
</evidence>
<evidence type="ECO:0000256" key="14">
    <source>
        <dbReference type="ARBA" id="ARBA00042842"/>
    </source>
</evidence>
<evidence type="ECO:0000256" key="3">
    <source>
        <dbReference type="ARBA" id="ARBA00022490"/>
    </source>
</evidence>
<keyword evidence="7" id="KW-0573">Peptidoglycan synthesis</keyword>
<comment type="similarity">
    <text evidence="10">Belongs to the EPSP synthase family. MurA subfamily.</text>
</comment>
<dbReference type="GO" id="GO:0005737">
    <property type="term" value="C:cytoplasm"/>
    <property type="evidence" value="ECO:0007669"/>
    <property type="project" value="UniProtKB-SubCell"/>
</dbReference>
<keyword evidence="5" id="KW-0808">Transferase</keyword>
<protein>
    <recommendedName>
        <fullName evidence="12">UDP-N-acetylglucosamine 1-carboxyvinyltransferase</fullName>
        <ecNumber evidence="11">2.5.1.7</ecNumber>
    </recommendedName>
    <alternativeName>
        <fullName evidence="13">Enoylpyruvate transferase</fullName>
    </alternativeName>
    <alternativeName>
        <fullName evidence="14">UDP-N-acetylglucosamine enolpyruvyl transferase</fullName>
    </alternativeName>
</protein>
<dbReference type="InterPro" id="IPR036968">
    <property type="entry name" value="Enolpyruvate_Tfrase_sf"/>
</dbReference>
<evidence type="ECO:0000256" key="4">
    <source>
        <dbReference type="ARBA" id="ARBA00022618"/>
    </source>
</evidence>
<evidence type="ECO:0000256" key="9">
    <source>
        <dbReference type="ARBA" id="ARBA00023316"/>
    </source>
</evidence>
<dbReference type="GO" id="GO:0051301">
    <property type="term" value="P:cell division"/>
    <property type="evidence" value="ECO:0007669"/>
    <property type="project" value="UniProtKB-KW"/>
</dbReference>
<evidence type="ECO:0000313" key="18">
    <source>
        <dbReference type="Proteomes" id="UP001419268"/>
    </source>
</evidence>
<organism evidence="17 18">
    <name type="scientific">Stephania cephalantha</name>
    <dbReference type="NCBI Taxonomy" id="152367"/>
    <lineage>
        <taxon>Eukaryota</taxon>
        <taxon>Viridiplantae</taxon>
        <taxon>Streptophyta</taxon>
        <taxon>Embryophyta</taxon>
        <taxon>Tracheophyta</taxon>
        <taxon>Spermatophyta</taxon>
        <taxon>Magnoliopsida</taxon>
        <taxon>Ranunculales</taxon>
        <taxon>Menispermaceae</taxon>
        <taxon>Menispermoideae</taxon>
        <taxon>Cissampelideae</taxon>
        <taxon>Stephania</taxon>
    </lineage>
</organism>
<evidence type="ECO:0000256" key="7">
    <source>
        <dbReference type="ARBA" id="ARBA00022984"/>
    </source>
</evidence>
<evidence type="ECO:0000256" key="12">
    <source>
        <dbReference type="ARBA" id="ARBA00039754"/>
    </source>
</evidence>
<dbReference type="SUPFAM" id="SSF55205">
    <property type="entry name" value="EPT/RTPC-like"/>
    <property type="match status" value="1"/>
</dbReference>
<dbReference type="AlphaFoldDB" id="A0AAP0E924"/>
<comment type="subcellular location">
    <subcellularLocation>
        <location evidence="1">Cytoplasm</location>
    </subcellularLocation>
</comment>
<dbReference type="GO" id="GO:0008760">
    <property type="term" value="F:UDP-N-acetylglucosamine 1-carboxyvinyltransferase activity"/>
    <property type="evidence" value="ECO:0007669"/>
    <property type="project" value="UniProtKB-EC"/>
</dbReference>
<evidence type="ECO:0000256" key="10">
    <source>
        <dbReference type="ARBA" id="ARBA00038367"/>
    </source>
</evidence>
<comment type="caution">
    <text evidence="17">The sequence shown here is derived from an EMBL/GenBank/DDBJ whole genome shotgun (WGS) entry which is preliminary data.</text>
</comment>
<evidence type="ECO:0000256" key="6">
    <source>
        <dbReference type="ARBA" id="ARBA00022960"/>
    </source>
</evidence>
<dbReference type="InterPro" id="IPR001986">
    <property type="entry name" value="Enolpyruvate_Tfrase_dom"/>
</dbReference>
<dbReference type="GO" id="GO:0071555">
    <property type="term" value="P:cell wall organization"/>
    <property type="evidence" value="ECO:0007669"/>
    <property type="project" value="UniProtKB-KW"/>
</dbReference>
<accession>A0AAP0E924</accession>
<keyword evidence="8" id="KW-0131">Cell cycle</keyword>
<evidence type="ECO:0000256" key="15">
    <source>
        <dbReference type="ARBA" id="ARBA00047527"/>
    </source>
</evidence>
<dbReference type="Gene3D" id="3.65.10.10">
    <property type="entry name" value="Enolpyruvate transferase domain"/>
    <property type="match status" value="2"/>
</dbReference>
<evidence type="ECO:0000256" key="11">
    <source>
        <dbReference type="ARBA" id="ARBA00039108"/>
    </source>
</evidence>
<comment type="pathway">
    <text evidence="2">Cell wall biogenesis; peptidoglycan biosynthesis.</text>
</comment>
<proteinExistence type="inferred from homology"/>
<keyword evidence="9" id="KW-0961">Cell wall biogenesis/degradation</keyword>
<reference evidence="17 18" key="1">
    <citation type="submission" date="2024-01" db="EMBL/GenBank/DDBJ databases">
        <title>Genome assemblies of Stephania.</title>
        <authorList>
            <person name="Yang L."/>
        </authorList>
    </citation>
    <scope>NUCLEOTIDE SEQUENCE [LARGE SCALE GENOMIC DNA]</scope>
    <source>
        <strain evidence="17">JXDWG</strain>
        <tissue evidence="17">Leaf</tissue>
    </source>
</reference>
<dbReference type="InterPro" id="IPR013792">
    <property type="entry name" value="RNA3'P_cycl/enolpyr_Trfase_a/b"/>
</dbReference>
<dbReference type="Proteomes" id="UP001419268">
    <property type="component" value="Unassembled WGS sequence"/>
</dbReference>
<keyword evidence="3" id="KW-0963">Cytoplasm</keyword>
<evidence type="ECO:0000256" key="13">
    <source>
        <dbReference type="ARBA" id="ARBA00042443"/>
    </source>
</evidence>
<evidence type="ECO:0000256" key="2">
    <source>
        <dbReference type="ARBA" id="ARBA00004752"/>
    </source>
</evidence>
<dbReference type="PANTHER" id="PTHR43783">
    <property type="entry name" value="UDP-N-ACETYLGLUCOSAMINE 1-CARBOXYVINYLTRANSFERASE"/>
    <property type="match status" value="1"/>
</dbReference>
<name>A0AAP0E924_9MAGN</name>
<evidence type="ECO:0000256" key="1">
    <source>
        <dbReference type="ARBA" id="ARBA00004496"/>
    </source>
</evidence>
<dbReference type="EC" id="2.5.1.7" evidence="11"/>
<dbReference type="Pfam" id="PF00275">
    <property type="entry name" value="EPSP_synthase"/>
    <property type="match status" value="1"/>
</dbReference>
<keyword evidence="18" id="KW-1185">Reference proteome</keyword>
<dbReference type="EMBL" id="JBBNAG010000012">
    <property type="protein sequence ID" value="KAK9088909.1"/>
    <property type="molecule type" value="Genomic_DNA"/>
</dbReference>
<keyword evidence="6" id="KW-0133">Cell shape</keyword>
<dbReference type="InterPro" id="IPR050068">
    <property type="entry name" value="MurA_subfamily"/>
</dbReference>